<protein>
    <recommendedName>
        <fullName evidence="5">Cyanophycin synthetase</fullName>
    </recommendedName>
</protein>
<dbReference type="InterPro" id="IPR013221">
    <property type="entry name" value="Mur_ligase_cen"/>
</dbReference>
<proteinExistence type="predicted"/>
<dbReference type="Gene3D" id="3.40.1190.10">
    <property type="entry name" value="Mur-like, catalytic domain"/>
    <property type="match status" value="1"/>
</dbReference>
<organism evidence="3 4">
    <name type="scientific">Legionella quinlivanii</name>
    <dbReference type="NCBI Taxonomy" id="45073"/>
    <lineage>
        <taxon>Bacteria</taxon>
        <taxon>Pseudomonadati</taxon>
        <taxon>Pseudomonadota</taxon>
        <taxon>Gammaproteobacteria</taxon>
        <taxon>Legionellales</taxon>
        <taxon>Legionellaceae</taxon>
        <taxon>Legionella</taxon>
    </lineage>
</organism>
<dbReference type="GO" id="GO:0016881">
    <property type="term" value="F:acid-amino acid ligase activity"/>
    <property type="evidence" value="ECO:0007669"/>
    <property type="project" value="InterPro"/>
</dbReference>
<dbReference type="AlphaFoldDB" id="A0A364LF73"/>
<dbReference type="PANTHER" id="PTHR23135">
    <property type="entry name" value="MUR LIGASE FAMILY MEMBER"/>
    <property type="match status" value="1"/>
</dbReference>
<gene>
    <name evidence="3" type="ORF">B1207_15120</name>
</gene>
<dbReference type="Proteomes" id="UP000249458">
    <property type="component" value="Unassembled WGS sequence"/>
</dbReference>
<accession>A0A364LF73</accession>
<dbReference type="RefSeq" id="WP_112220717.1">
    <property type="nucleotide sequence ID" value="NZ_MVJN01000015.1"/>
</dbReference>
<comment type="caution">
    <text evidence="3">The sequence shown here is derived from an EMBL/GenBank/DDBJ whole genome shotgun (WGS) entry which is preliminary data.</text>
</comment>
<name>A0A364LF73_9GAMM</name>
<evidence type="ECO:0000259" key="1">
    <source>
        <dbReference type="Pfam" id="PF08245"/>
    </source>
</evidence>
<dbReference type="EMBL" id="MVJN01000015">
    <property type="protein sequence ID" value="RAP34613.1"/>
    <property type="molecule type" value="Genomic_DNA"/>
</dbReference>
<dbReference type="PANTHER" id="PTHR23135:SF18">
    <property type="entry name" value="CYANOPHYCIN SYNTHETASE"/>
    <property type="match status" value="1"/>
</dbReference>
<evidence type="ECO:0000259" key="2">
    <source>
        <dbReference type="Pfam" id="PF18921"/>
    </source>
</evidence>
<sequence length="590" mass="65347">MEILKLNALQGPNCWSNTHPRLIVLELDLLNYGARPSNSLQGFTEALEKLLPSLGENPSSDNCEGGFSQRLRRGIPLSCVIEQVALELQSLAGMSCSFGRTHYVASKGVYQIVFSYEFEKAGLYAAKTAVSIVECLALSKPYLCLENDLSYLQQIRVLASPAPGILSILREAEKRNIPYYRLDNEPFYRLGQGCNQKLLCATLGSQNSSIGVDNTYDETAVKKILDSQCIPVTQSSSVKGQSFIFLVINFKLAAVIKQNQPTAQIKEEKEITPTEVTAQTHPSYAFLAERVARLMHLSVCEVVIVSEDIRLPLNETSKAVYEVNATPRLGQYPLVKPIAASIIDMLYPPNQSSRIPIVAFTGVKGQPGLAQLIASMAEKYDFSSGFTSINGACITGQPITFNNDKPFNQVRAVLRDPAVNFAVFECDAESIYDFGLAFDHCDVGIVMNVAKENSDFERVKETIVRSVHSKGYCILNADDDQVYAMRTVPDCPVALFSLNADNLRISEHCQQNGLTAYFEDQFLIVRKGNKIKCRIYLPEITQGSIAQNILATVLVYACFEFNMDSIDRKLASILEKEQSDAPRLYDVVPE</sequence>
<dbReference type="GO" id="GO:0005524">
    <property type="term" value="F:ATP binding"/>
    <property type="evidence" value="ECO:0007669"/>
    <property type="project" value="InterPro"/>
</dbReference>
<dbReference type="SUPFAM" id="SSF53623">
    <property type="entry name" value="MurD-like peptide ligases, catalytic domain"/>
    <property type="match status" value="1"/>
</dbReference>
<feature type="domain" description="Cyanophycin synthase-like N-terminal" evidence="2">
    <location>
        <begin position="25"/>
        <end position="137"/>
    </location>
</feature>
<feature type="domain" description="Mur ligase central" evidence="1">
    <location>
        <begin position="361"/>
        <end position="552"/>
    </location>
</feature>
<dbReference type="Pfam" id="PF18921">
    <property type="entry name" value="Cyanophycin_syn"/>
    <property type="match status" value="1"/>
</dbReference>
<reference evidence="3 4" key="1">
    <citation type="submission" date="2017-02" db="EMBL/GenBank/DDBJ databases">
        <title>Legionella quilivanii strain from human: case report and whole genome sequencing analysis.</title>
        <authorList>
            <person name="Lalancette C."/>
            <person name="Leduc J.-M."/>
            <person name="Levesque S."/>
            <person name="Fournier E."/>
            <person name="Saoud J."/>
            <person name="Faucher S.P."/>
            <person name="Bernard K."/>
            <person name="Martineau C."/>
            <person name="Longtin J."/>
        </authorList>
    </citation>
    <scope>NUCLEOTIDE SEQUENCE [LARGE SCALE GENOMIC DNA]</scope>
    <source>
        <strain evidence="3 4">ID143958</strain>
    </source>
</reference>
<evidence type="ECO:0008006" key="5">
    <source>
        <dbReference type="Google" id="ProtNLM"/>
    </source>
</evidence>
<evidence type="ECO:0000313" key="3">
    <source>
        <dbReference type="EMBL" id="RAP34613.1"/>
    </source>
</evidence>
<dbReference type="InterPro" id="IPR036565">
    <property type="entry name" value="Mur-like_cat_sf"/>
</dbReference>
<evidence type="ECO:0000313" key="4">
    <source>
        <dbReference type="Proteomes" id="UP000249458"/>
    </source>
</evidence>
<dbReference type="InterPro" id="IPR044019">
    <property type="entry name" value="Cyanophycin_syn_N"/>
</dbReference>
<dbReference type="Pfam" id="PF08245">
    <property type="entry name" value="Mur_ligase_M"/>
    <property type="match status" value="1"/>
</dbReference>